<dbReference type="PANTHER" id="PTHR12103:SF22">
    <property type="entry name" value="HAD-SUPERFAMILY HYDROLASE, SUBFAMILY IG, 5'-NUCLEOTIDASE"/>
    <property type="match status" value="1"/>
</dbReference>
<reference evidence="6 7" key="1">
    <citation type="journal article" date="2013" name="Genome Biol.">
        <title>The genome sequence of the most widely cultivated cacao type and its use to identify candidate genes regulating pod color.</title>
        <authorList>
            <person name="Motamayor J.C."/>
            <person name="Mockaitis K."/>
            <person name="Schmutz J."/>
            <person name="Haiminen N."/>
            <person name="Iii D.L."/>
            <person name="Cornejo O."/>
            <person name="Findley S.D."/>
            <person name="Zheng P."/>
            <person name="Utro F."/>
            <person name="Royaert S."/>
            <person name="Saski C."/>
            <person name="Jenkins J."/>
            <person name="Podicheti R."/>
            <person name="Zhao M."/>
            <person name="Scheffler B.E."/>
            <person name="Stack J.C."/>
            <person name="Feltus F.A."/>
            <person name="Mustiga G.M."/>
            <person name="Amores F."/>
            <person name="Phillips W."/>
            <person name="Marelli J.P."/>
            <person name="May G.D."/>
            <person name="Shapiro H."/>
            <person name="Ma J."/>
            <person name="Bustamante C.D."/>
            <person name="Schnell R.J."/>
            <person name="Main D."/>
            <person name="Gilbert D."/>
            <person name="Parida L."/>
            <person name="Kuhn D.N."/>
        </authorList>
    </citation>
    <scope>NUCLEOTIDE SEQUENCE [LARGE SCALE GENOMIC DNA]</scope>
    <source>
        <strain evidence="7">cv. Matina 1-6</strain>
    </source>
</reference>
<dbReference type="SUPFAM" id="SSF56784">
    <property type="entry name" value="HAD-like"/>
    <property type="match status" value="1"/>
</dbReference>
<dbReference type="Gramene" id="EOY32135">
    <property type="protein sequence ID" value="EOY32135"/>
    <property type="gene ID" value="TCM_039671"/>
</dbReference>
<dbReference type="InterPro" id="IPR023214">
    <property type="entry name" value="HAD_sf"/>
</dbReference>
<proteinExistence type="inferred from homology"/>
<keyword evidence="3 6" id="KW-0378">Hydrolase</keyword>
<gene>
    <name evidence="6" type="ORF">TCM_039671</name>
</gene>
<evidence type="ECO:0000256" key="2">
    <source>
        <dbReference type="ARBA" id="ARBA00022723"/>
    </source>
</evidence>
<dbReference type="InterPro" id="IPR036412">
    <property type="entry name" value="HAD-like_sf"/>
</dbReference>
<dbReference type="AlphaFoldDB" id="A0A061GQL5"/>
<feature type="transmembrane region" description="Helical" evidence="5">
    <location>
        <begin position="12"/>
        <end position="35"/>
    </location>
</feature>
<evidence type="ECO:0000256" key="1">
    <source>
        <dbReference type="ARBA" id="ARBA00009589"/>
    </source>
</evidence>
<keyword evidence="4" id="KW-0460">Magnesium</keyword>
<dbReference type="GO" id="GO:0016787">
    <property type="term" value="F:hydrolase activity"/>
    <property type="evidence" value="ECO:0007669"/>
    <property type="project" value="UniProtKB-KW"/>
</dbReference>
<dbReference type="Gene3D" id="3.40.50.1000">
    <property type="entry name" value="HAD superfamily/HAD-like"/>
    <property type="match status" value="1"/>
</dbReference>
<keyword evidence="2" id="KW-0479">Metal-binding</keyword>
<comment type="similarity">
    <text evidence="1">Belongs to the 5'(3')-deoxyribonucleotidase family.</text>
</comment>
<evidence type="ECO:0000313" key="6">
    <source>
        <dbReference type="EMBL" id="EOY32135.1"/>
    </source>
</evidence>
<dbReference type="InterPro" id="IPR008380">
    <property type="entry name" value="HAD-SF_hydro_IG_5-nucl"/>
</dbReference>
<keyword evidence="5" id="KW-0472">Membrane</keyword>
<dbReference type="PANTHER" id="PTHR12103">
    <property type="entry name" value="5'-NUCLEOTIDASE DOMAIN-CONTAINING"/>
    <property type="match status" value="1"/>
</dbReference>
<evidence type="ECO:0000256" key="4">
    <source>
        <dbReference type="ARBA" id="ARBA00022842"/>
    </source>
</evidence>
<dbReference type="InParanoid" id="A0A061GQL5"/>
<keyword evidence="5" id="KW-0812">Transmembrane</keyword>
<dbReference type="GO" id="GO:0046872">
    <property type="term" value="F:metal ion binding"/>
    <property type="evidence" value="ECO:0007669"/>
    <property type="project" value="UniProtKB-KW"/>
</dbReference>
<name>A0A061GQL5_THECC</name>
<accession>A0A061GQL5</accession>
<evidence type="ECO:0000256" key="3">
    <source>
        <dbReference type="ARBA" id="ARBA00022801"/>
    </source>
</evidence>
<dbReference type="EMBL" id="CM001887">
    <property type="protein sequence ID" value="EOY32135.1"/>
    <property type="molecule type" value="Genomic_DNA"/>
</dbReference>
<dbReference type="eggNOG" id="KOG2469">
    <property type="taxonomic scope" value="Eukaryota"/>
</dbReference>
<organism evidence="6 7">
    <name type="scientific">Theobroma cacao</name>
    <name type="common">Cacao</name>
    <name type="synonym">Cocoa</name>
    <dbReference type="NCBI Taxonomy" id="3641"/>
    <lineage>
        <taxon>Eukaryota</taxon>
        <taxon>Viridiplantae</taxon>
        <taxon>Streptophyta</taxon>
        <taxon>Embryophyta</taxon>
        <taxon>Tracheophyta</taxon>
        <taxon>Spermatophyta</taxon>
        <taxon>Magnoliopsida</taxon>
        <taxon>eudicotyledons</taxon>
        <taxon>Gunneridae</taxon>
        <taxon>Pentapetalae</taxon>
        <taxon>rosids</taxon>
        <taxon>malvids</taxon>
        <taxon>Malvales</taxon>
        <taxon>Malvaceae</taxon>
        <taxon>Byttnerioideae</taxon>
        <taxon>Theobroma</taxon>
    </lineage>
</organism>
<dbReference type="OMA" id="CIYNSAS"/>
<protein>
    <submittedName>
        <fullName evidence="6">HAD-superfamily hydrolase, subfamily IG, 5'-nucleotidase, putative</fullName>
    </submittedName>
</protein>
<keyword evidence="5" id="KW-1133">Transmembrane helix</keyword>
<dbReference type="Pfam" id="PF05761">
    <property type="entry name" value="5_nucleotid"/>
    <property type="match status" value="1"/>
</dbReference>
<sequence>MSLVSSTIFPAVLLICFTVTVNNILTYVNIIWLYFQVVDRLDEGAIPADLGPLDYKGLYKCILVSRIIQREIMSKPEHLWSLIQSYFSTFGSKGVGRYMHQASKRLLLITNSDYHYTDKMMRHSFNKLLPKDMGWRELFDIVMVSARKPEFFQMLHPLYEVVTGYYVWIYACIYNSASVV</sequence>
<dbReference type="HOGENOM" id="CLU_1498890_0_0_1"/>
<keyword evidence="7" id="KW-1185">Reference proteome</keyword>
<evidence type="ECO:0000313" key="7">
    <source>
        <dbReference type="Proteomes" id="UP000026915"/>
    </source>
</evidence>
<evidence type="ECO:0000256" key="5">
    <source>
        <dbReference type="SAM" id="Phobius"/>
    </source>
</evidence>
<dbReference type="Proteomes" id="UP000026915">
    <property type="component" value="Chromosome 9"/>
</dbReference>